<gene>
    <name evidence="1" type="ORF">BACCAP_04002</name>
</gene>
<reference evidence="1 2" key="1">
    <citation type="submission" date="2007-04" db="EMBL/GenBank/DDBJ databases">
        <authorList>
            <person name="Fulton L."/>
            <person name="Clifton S."/>
            <person name="Fulton B."/>
            <person name="Xu J."/>
            <person name="Minx P."/>
            <person name="Pepin K.H."/>
            <person name="Johnson M."/>
            <person name="Thiruvilangam P."/>
            <person name="Bhonagiri V."/>
            <person name="Nash W.E."/>
            <person name="Mardis E.R."/>
            <person name="Wilson R.K."/>
        </authorList>
    </citation>
    <scope>NUCLEOTIDE SEQUENCE [LARGE SCALE GENOMIC DNA]</scope>
    <source>
        <strain evidence="1 2">ATCC 29799</strain>
    </source>
</reference>
<dbReference type="EMBL" id="AAXG02000042">
    <property type="protein sequence ID" value="EDM98123.1"/>
    <property type="molecule type" value="Genomic_DNA"/>
</dbReference>
<name>A6P0J0_9FIRM</name>
<organism evidence="1 2">
    <name type="scientific">Pseudoflavonifractor capillosus ATCC 29799</name>
    <dbReference type="NCBI Taxonomy" id="411467"/>
    <lineage>
        <taxon>Bacteria</taxon>
        <taxon>Bacillati</taxon>
        <taxon>Bacillota</taxon>
        <taxon>Clostridia</taxon>
        <taxon>Eubacteriales</taxon>
        <taxon>Oscillospiraceae</taxon>
        <taxon>Pseudoflavonifractor</taxon>
    </lineage>
</organism>
<reference evidence="1 2" key="2">
    <citation type="submission" date="2007-06" db="EMBL/GenBank/DDBJ databases">
        <title>Draft genome sequence of Pseudoflavonifractor capillosus ATCC 29799.</title>
        <authorList>
            <person name="Sudarsanam P."/>
            <person name="Ley R."/>
            <person name="Guruge J."/>
            <person name="Turnbaugh P.J."/>
            <person name="Mahowald M."/>
            <person name="Liep D."/>
            <person name="Gordon J."/>
        </authorList>
    </citation>
    <scope>NUCLEOTIDE SEQUENCE [LARGE SCALE GENOMIC DNA]</scope>
    <source>
        <strain evidence="1 2">ATCC 29799</strain>
    </source>
</reference>
<keyword evidence="2" id="KW-1185">Reference proteome</keyword>
<comment type="caution">
    <text evidence="1">The sequence shown here is derived from an EMBL/GenBank/DDBJ whole genome shotgun (WGS) entry which is preliminary data.</text>
</comment>
<dbReference type="Proteomes" id="UP000003639">
    <property type="component" value="Unassembled WGS sequence"/>
</dbReference>
<evidence type="ECO:0000313" key="2">
    <source>
        <dbReference type="Proteomes" id="UP000003639"/>
    </source>
</evidence>
<evidence type="ECO:0000313" key="1">
    <source>
        <dbReference type="EMBL" id="EDM98123.1"/>
    </source>
</evidence>
<protein>
    <submittedName>
        <fullName evidence="1">Uncharacterized protein</fullName>
    </submittedName>
</protein>
<sequence>MATGSAAHSHRRRFFPVDFVCIYTHQSFIGQGSHLIGLYIKFRDLKMGERP</sequence>
<proteinExistence type="predicted"/>
<accession>A6P0J0</accession>
<dbReference type="STRING" id="411467.BACCAP_04002"/>
<dbReference type="AlphaFoldDB" id="A6P0J0"/>